<feature type="chain" id="PRO_5007461131" description="Repeat protein" evidence="3">
    <location>
        <begin position="34"/>
        <end position="1624"/>
    </location>
</feature>
<accession>A0A133ZTM4</accession>
<comment type="caution">
    <text evidence="4">The sequence shown here is derived from an EMBL/GenBank/DDBJ whole genome shotgun (WGS) entry which is preliminary data.</text>
</comment>
<feature type="non-terminal residue" evidence="4">
    <location>
        <position position="1624"/>
    </location>
</feature>
<keyword evidence="3" id="KW-0732">Signal</keyword>
<evidence type="ECO:0000256" key="3">
    <source>
        <dbReference type="SAM" id="SignalP"/>
    </source>
</evidence>
<gene>
    <name evidence="4" type="ORF">HMPREF1866_01087</name>
</gene>
<evidence type="ECO:0008006" key="6">
    <source>
        <dbReference type="Google" id="ProtNLM"/>
    </source>
</evidence>
<dbReference type="EMBL" id="LSDA01000046">
    <property type="protein sequence ID" value="KXB58782.1"/>
    <property type="molecule type" value="Genomic_DNA"/>
</dbReference>
<proteinExistence type="predicted"/>
<evidence type="ECO:0000313" key="5">
    <source>
        <dbReference type="Proteomes" id="UP000070394"/>
    </source>
</evidence>
<feature type="coiled-coil region" evidence="1">
    <location>
        <begin position="1444"/>
        <end position="1491"/>
    </location>
</feature>
<evidence type="ECO:0000313" key="4">
    <source>
        <dbReference type="EMBL" id="KXB58782.1"/>
    </source>
</evidence>
<feature type="compositionally biased region" description="Gly residues" evidence="2">
    <location>
        <begin position="1519"/>
        <end position="1537"/>
    </location>
</feature>
<protein>
    <recommendedName>
        <fullName evidence="6">Repeat protein</fullName>
    </recommendedName>
</protein>
<organism evidence="4 5">
    <name type="scientific">Lachnoanaerobaculum saburreum</name>
    <dbReference type="NCBI Taxonomy" id="467210"/>
    <lineage>
        <taxon>Bacteria</taxon>
        <taxon>Bacillati</taxon>
        <taxon>Bacillota</taxon>
        <taxon>Clostridia</taxon>
        <taxon>Lachnospirales</taxon>
        <taxon>Lachnospiraceae</taxon>
        <taxon>Lachnoanaerobaculum</taxon>
    </lineage>
</organism>
<feature type="signal peptide" evidence="3">
    <location>
        <begin position="1"/>
        <end position="33"/>
    </location>
</feature>
<reference evidence="5" key="1">
    <citation type="submission" date="2016-01" db="EMBL/GenBank/DDBJ databases">
        <authorList>
            <person name="Mitreva M."/>
            <person name="Pepin K.H."/>
            <person name="Mihindukulasuriya K.A."/>
            <person name="Fulton R."/>
            <person name="Fronick C."/>
            <person name="O'Laughlin M."/>
            <person name="Miner T."/>
            <person name="Herter B."/>
            <person name="Rosa B.A."/>
            <person name="Cordes M."/>
            <person name="Tomlinson C."/>
            <person name="Wollam A."/>
            <person name="Palsikar V.B."/>
            <person name="Mardis E.R."/>
            <person name="Wilson R.K."/>
        </authorList>
    </citation>
    <scope>NUCLEOTIDE SEQUENCE [LARGE SCALE GENOMIC DNA]</scope>
    <source>
        <strain evidence="5">DNF00896</strain>
    </source>
</reference>
<sequence>MNMKKKTIKAKISAALSASMAFAMLAPAMPAYAAADKKLVFDFQRDNPSFKDGVVDNWNILGEKGHKFSTVSPLDDAAWQKDSDKVGLPYWDLTATGTATIPGTFDPSKNIGGKPWNDDTTANDTEHTFAGYKLDFWRDSGGNKVKETLTPYFQENPDEYFAKITDTGTEVASYWITRKGENGVYVPVQGSNAQKYLAGAHLNIPAETPTGYKLLNTTIGNDGASGRTLEVYKSQTTTYPDASATEAGGVKLPSDTTAYPGNERFYREDKVALKFDAANSVVTGNAYNRDMVINYVYKIDDSQKFNLNVWDVFFDKDGNEVSRRKRVGVPRNVLDTLHTTKVTKTVTDNSVPPAKVTVTTELIGDKFDSAATDNHTITHPSATTTIETNKEDAVIGFDESMITSPTGSSLPPKYVKRVGASGDASVKYFYKDDTLTYDTPVSVEFSKEKNNVAPSGGSVSEGDFKATNMVDADISLLNSTATPTAEDKSFNVGASDYKLYGKMLNQKVNVYYNYIINPAYYRNVTVQYVDESGININDKAIAAIEDASFAGPSILGSYNISQPTKLYKDNNELTLKVNSTLASNHVEIPIPKLTGYKFSSASDLRIEPTDPVKWSASYSPTTPTITMGAGNAYAKAEIWQTSTASDSVILKVVYARDAAQLVKILPESGIGGDIIVTDTTGATHSYDPSSNVNDQKYAERQSSTTPGMTKVTITTDDLPEAKPSVGYKFDNWVYEDGASGISFTTSDLPKDFEIPTGSGALSMKFKAVFSKDATKYNTYHLDSGDGYTFFTGTKDPEVLNVDQNTGAPRDVHFSDLNDYTAVGLGLSLNPNPFGTAYNIEWYDSSNHLVLKLDSSGTVLEQDTRAIADNETFRVYVVSNAVATAYDPQLDNGTSGSPELLNTITGEPQIVLDPLNPSPMLPGNDYIVTDDNGNVVQVISGTDLINRHGIISNTATSNFLTPGNSYRVYAALNNSGATVGSPIPATNVSVNPLNVTIPVAPTPLVTADPAHAGMASIRINPTADNTEYALVDNAGNIVYPFTTPTAADNGTITFDNLDPDTVYHVVPRAAGSNATVPDRMAAGAQLQVDTSNLGLSTDEFKVEVVTDHPLTPIIQQVKIDAQSATEADLNSVRKGKSVEILAPLSDAAGNNFYTWRVISPATGVTVTQGTNGTPTSQASTRIVFTMPTGPVKLQIMYDDGTTWDPDNWTGNNASNHNIGVAVPSTNAPAGSKMRISIKKDQVPANIKQLVADTLLEEYKPEYMFRIVVEKQDASGNWVEYTDPSGDIHLDDVRVNTGVLDFSKNYMLHELATSSNAVNLVRDNIGRINSTTSDPSYVGEFGQDIYAGMTYIFGYSKPVYHKVKVVDNRDNALVANLRIPETNVVNDYATSYSSHIQADTVDNNGITWHYEGLSTDKNNYTAYDPTTRVTDDMTVYIFYSNDKDARRKAENDLSSAIQNANNQLRRITDPAKKAALQAAINAAQAVIDRTNRKSSTPELLAAIDALNAAVKAAGGTVPNNNGGGGGRGGRGGSGGGSGSAGRRASNGQTGGLRVGQDGNWELLNPAQATANPDSSKWVFNLTAGGRVKGWAYLSYTYEGQTKSEWYHFGDDNIMNSGWFLDGNTWY</sequence>
<dbReference type="Proteomes" id="UP000070394">
    <property type="component" value="Unassembled WGS sequence"/>
</dbReference>
<keyword evidence="5" id="KW-1185">Reference proteome</keyword>
<evidence type="ECO:0000256" key="2">
    <source>
        <dbReference type="SAM" id="MobiDB-lite"/>
    </source>
</evidence>
<keyword evidence="1" id="KW-0175">Coiled coil</keyword>
<name>A0A133ZTM4_9FIRM</name>
<feature type="region of interest" description="Disordered" evidence="2">
    <location>
        <begin position="1513"/>
        <end position="1556"/>
    </location>
</feature>
<evidence type="ECO:0000256" key="1">
    <source>
        <dbReference type="SAM" id="Coils"/>
    </source>
</evidence>